<name>A0A192A3Z3_9RALS</name>
<sequence>MAQPAGDIARGPWPRPGEVLRLLAPAPGRLEATTRIALICALTTLVTSMYGTPFAAISAYVVFFMIRPDRVTSIVLSIAMLLLVTVVLGLIIVIAIFCIDEPMWRVVWMVVLSVGLLFLTSASKLRPVGAILAMIVGYGLDELGIAPVGELATRALLYAWLMVAIPVGVVIVVNLLMGPSPRKLACQALARRLRLAAQQLGEAGTDPAELTACLREGSQQIATWLRLSKVEGSTSATDLAALQQAVASTTAILMAVDLAASEPQARLPESVATPIIETLHAMAHMLEQGGYPVDIELRLPAGVALPPLASAVATELQSAIVHFAVVDNEPAAEPAPPKARGGFLLPDARTNPAHLRYALKTTAAAMFCYLLYMQLDWSGIHTCFITCYVVSLSSAAETVEKLTLRIAGCLVGAALGIATIVWVLPAMTSVTELMALIFVGIWLAAWVAQGSPRIAYAGFQIAFAFLLCVLQGAAPAFDLTIARDRIIGVLLGNVVVYLMFTRVWPVSIAGQVDAALAALLRQWETVLRTARTAPRRMLAAQAMAQQGALEANVALLRYEPTWVRPESEWIAQRRRALVELEALEGPLFLIAEHTPDDAPSQARLRGVAERAGVSGFAIDTGALTTPDTTRDALLALADERLARIAREIPDAVPKESLTHAPA</sequence>
<dbReference type="AlphaFoldDB" id="A0A192A3Z3"/>
<accession>A0A192A3Z3</accession>
<evidence type="ECO:0000259" key="5">
    <source>
        <dbReference type="Pfam" id="PF13515"/>
    </source>
</evidence>
<dbReference type="OrthoDB" id="105720at2"/>
<comment type="subcellular location">
    <subcellularLocation>
        <location evidence="1">Membrane</location>
        <topology evidence="1">Multi-pass membrane protein</topology>
    </subcellularLocation>
</comment>
<dbReference type="Proteomes" id="UP000078572">
    <property type="component" value="Chromosome 2"/>
</dbReference>
<evidence type="ECO:0000256" key="2">
    <source>
        <dbReference type="ARBA" id="ARBA00022692"/>
    </source>
</evidence>
<evidence type="ECO:0000313" key="7">
    <source>
        <dbReference type="Proteomes" id="UP000078572"/>
    </source>
</evidence>
<dbReference type="InterPro" id="IPR049453">
    <property type="entry name" value="Memb_transporter_dom"/>
</dbReference>
<gene>
    <name evidence="6" type="ORF">A9Y76_20805</name>
</gene>
<evidence type="ECO:0000313" key="6">
    <source>
        <dbReference type="EMBL" id="ANJ74986.1"/>
    </source>
</evidence>
<keyword evidence="7" id="KW-1185">Reference proteome</keyword>
<dbReference type="Pfam" id="PF13515">
    <property type="entry name" value="FUSC_2"/>
    <property type="match status" value="1"/>
</dbReference>
<dbReference type="GO" id="GO:0016020">
    <property type="term" value="C:membrane"/>
    <property type="evidence" value="ECO:0007669"/>
    <property type="project" value="UniProtKB-SubCell"/>
</dbReference>
<organism evidence="6 7">
    <name type="scientific">Ralstonia insidiosa</name>
    <dbReference type="NCBI Taxonomy" id="190721"/>
    <lineage>
        <taxon>Bacteria</taxon>
        <taxon>Pseudomonadati</taxon>
        <taxon>Pseudomonadota</taxon>
        <taxon>Betaproteobacteria</taxon>
        <taxon>Burkholderiales</taxon>
        <taxon>Burkholderiaceae</taxon>
        <taxon>Ralstonia</taxon>
    </lineage>
</organism>
<dbReference type="EMBL" id="CP016023">
    <property type="protein sequence ID" value="ANJ74986.1"/>
    <property type="molecule type" value="Genomic_DNA"/>
</dbReference>
<dbReference type="RefSeq" id="WP_064807200.1">
    <property type="nucleotide sequence ID" value="NZ_CP016023.1"/>
</dbReference>
<dbReference type="STRING" id="190721.ACS15_4433"/>
<feature type="domain" description="Integral membrane bound transporter" evidence="5">
    <location>
        <begin position="369"/>
        <end position="497"/>
    </location>
</feature>
<keyword evidence="4" id="KW-0472">Membrane</keyword>
<protein>
    <submittedName>
        <fullName evidence="6">Fusaric acid resistance protein</fullName>
    </submittedName>
</protein>
<evidence type="ECO:0000256" key="1">
    <source>
        <dbReference type="ARBA" id="ARBA00004141"/>
    </source>
</evidence>
<keyword evidence="2" id="KW-0812">Transmembrane</keyword>
<reference evidence="7" key="1">
    <citation type="submission" date="2016-06" db="EMBL/GenBank/DDBJ databases">
        <authorList>
            <person name="Xu Y."/>
            <person name="Nagy A."/>
            <person name="Yan X."/>
            <person name="Kim S.W."/>
            <person name="Haley B."/>
            <person name="Liu N.T."/>
            <person name="Nou X."/>
        </authorList>
    </citation>
    <scope>NUCLEOTIDE SEQUENCE [LARGE SCALE GENOMIC DNA]</scope>
    <source>
        <strain evidence="7">ATCC 49129</strain>
    </source>
</reference>
<keyword evidence="3" id="KW-1133">Transmembrane helix</keyword>
<proteinExistence type="predicted"/>
<dbReference type="GeneID" id="61528478"/>
<evidence type="ECO:0000256" key="4">
    <source>
        <dbReference type="ARBA" id="ARBA00023136"/>
    </source>
</evidence>
<evidence type="ECO:0000256" key="3">
    <source>
        <dbReference type="ARBA" id="ARBA00022989"/>
    </source>
</evidence>